<dbReference type="EMBL" id="SLXQ01000011">
    <property type="protein sequence ID" value="TCP47950.1"/>
    <property type="molecule type" value="Genomic_DNA"/>
</dbReference>
<dbReference type="AlphaFoldDB" id="A0A4R2QFN1"/>
<dbReference type="InterPro" id="IPR056798">
    <property type="entry name" value="ADH_Fe_C"/>
</dbReference>
<gene>
    <name evidence="6" type="ORF">EV191_111155</name>
</gene>
<feature type="domain" description="Alcohol dehydrogenase iron-type/glycerol dehydrogenase GldA" evidence="4">
    <location>
        <begin position="21"/>
        <end position="187"/>
    </location>
</feature>
<dbReference type="Gene3D" id="1.20.1090.10">
    <property type="entry name" value="Dehydroquinate synthase-like - alpha domain"/>
    <property type="match status" value="1"/>
</dbReference>
<evidence type="ECO:0000256" key="2">
    <source>
        <dbReference type="ARBA" id="ARBA00023002"/>
    </source>
</evidence>
<dbReference type="Gene3D" id="3.40.50.1970">
    <property type="match status" value="1"/>
</dbReference>
<dbReference type="InterPro" id="IPR001670">
    <property type="entry name" value="ADH_Fe/GldA"/>
</dbReference>
<dbReference type="InterPro" id="IPR039697">
    <property type="entry name" value="Alcohol_dehydrogenase_Fe"/>
</dbReference>
<evidence type="ECO:0000259" key="4">
    <source>
        <dbReference type="Pfam" id="PF00465"/>
    </source>
</evidence>
<evidence type="ECO:0000256" key="3">
    <source>
        <dbReference type="ARBA" id="ARBA00023027"/>
    </source>
</evidence>
<organism evidence="6 7">
    <name type="scientific">Tamaricihabitans halophyticus</name>
    <dbReference type="NCBI Taxonomy" id="1262583"/>
    <lineage>
        <taxon>Bacteria</taxon>
        <taxon>Bacillati</taxon>
        <taxon>Actinomycetota</taxon>
        <taxon>Actinomycetes</taxon>
        <taxon>Pseudonocardiales</taxon>
        <taxon>Pseudonocardiaceae</taxon>
        <taxon>Tamaricihabitans</taxon>
    </lineage>
</organism>
<protein>
    <submittedName>
        <fullName evidence="6">Alcohol dehydrogenase/alcohol dehydrogenase</fullName>
    </submittedName>
</protein>
<reference evidence="6 7" key="1">
    <citation type="submission" date="2019-03" db="EMBL/GenBank/DDBJ databases">
        <title>Genomic Encyclopedia of Type Strains, Phase IV (KMG-IV): sequencing the most valuable type-strain genomes for metagenomic binning, comparative biology and taxonomic classification.</title>
        <authorList>
            <person name="Goeker M."/>
        </authorList>
    </citation>
    <scope>NUCLEOTIDE SEQUENCE [LARGE SCALE GENOMIC DNA]</scope>
    <source>
        <strain evidence="6 7">DSM 45765</strain>
    </source>
</reference>
<dbReference type="InterPro" id="IPR018211">
    <property type="entry name" value="ADH_Fe_CS"/>
</dbReference>
<dbReference type="Pfam" id="PF25137">
    <property type="entry name" value="ADH_Fe_C"/>
    <property type="match status" value="1"/>
</dbReference>
<keyword evidence="2" id="KW-0560">Oxidoreductase</keyword>
<keyword evidence="7" id="KW-1185">Reference proteome</keyword>
<dbReference type="CDD" id="cd08551">
    <property type="entry name" value="Fe-ADH"/>
    <property type="match status" value="1"/>
</dbReference>
<accession>A0A4R2QFN1</accession>
<evidence type="ECO:0000256" key="1">
    <source>
        <dbReference type="ARBA" id="ARBA00007358"/>
    </source>
</evidence>
<dbReference type="GO" id="GO:0004022">
    <property type="term" value="F:alcohol dehydrogenase (NAD+) activity"/>
    <property type="evidence" value="ECO:0007669"/>
    <property type="project" value="TreeGrafter"/>
</dbReference>
<dbReference type="Pfam" id="PF00465">
    <property type="entry name" value="Fe-ADH"/>
    <property type="match status" value="1"/>
</dbReference>
<comment type="similarity">
    <text evidence="1">Belongs to the iron-containing alcohol dehydrogenase family.</text>
</comment>
<name>A0A4R2QFN1_9PSEU</name>
<dbReference type="PANTHER" id="PTHR11496:SF102">
    <property type="entry name" value="ALCOHOL DEHYDROGENASE 4"/>
    <property type="match status" value="1"/>
</dbReference>
<dbReference type="FunFam" id="3.40.50.1970:FF:000003">
    <property type="entry name" value="Alcohol dehydrogenase, iron-containing"/>
    <property type="match status" value="1"/>
</dbReference>
<dbReference type="RefSeq" id="WP_243659143.1">
    <property type="nucleotide sequence ID" value="NZ_SLXQ01000011.1"/>
</dbReference>
<feature type="domain" description="Fe-containing alcohol dehydrogenase-like C-terminal" evidence="5">
    <location>
        <begin position="198"/>
        <end position="383"/>
    </location>
</feature>
<evidence type="ECO:0000313" key="7">
    <source>
        <dbReference type="Proteomes" id="UP000294911"/>
    </source>
</evidence>
<keyword evidence="3" id="KW-0520">NAD</keyword>
<dbReference type="Proteomes" id="UP000294911">
    <property type="component" value="Unassembled WGS sequence"/>
</dbReference>
<dbReference type="SUPFAM" id="SSF56796">
    <property type="entry name" value="Dehydroquinate synthase-like"/>
    <property type="match status" value="1"/>
</dbReference>
<comment type="caution">
    <text evidence="6">The sequence shown here is derived from an EMBL/GenBank/DDBJ whole genome shotgun (WGS) entry which is preliminary data.</text>
</comment>
<proteinExistence type="inferred from homology"/>
<evidence type="ECO:0000313" key="6">
    <source>
        <dbReference type="EMBL" id="TCP47950.1"/>
    </source>
</evidence>
<dbReference type="GO" id="GO:0046872">
    <property type="term" value="F:metal ion binding"/>
    <property type="evidence" value="ECO:0007669"/>
    <property type="project" value="InterPro"/>
</dbReference>
<dbReference type="PANTHER" id="PTHR11496">
    <property type="entry name" value="ALCOHOL DEHYDROGENASE"/>
    <property type="match status" value="1"/>
</dbReference>
<dbReference type="PROSITE" id="PS00913">
    <property type="entry name" value="ADH_IRON_1"/>
    <property type="match status" value="1"/>
</dbReference>
<evidence type="ECO:0000259" key="5">
    <source>
        <dbReference type="Pfam" id="PF25137"/>
    </source>
</evidence>
<sequence>MLGNTGMDIATADFSLPSGPSVEFGMGAVRRIPERLADARRVFVVTDPGLRAAGVLDRVLEPLTEHGIAVRVFDEVPANPTTEIVETAATRAAEFAVGQPTAVLAVGGGSSVDAAKGIALLAANPGARADGSGVASAAPGLPLLAVPTTAGTGAETNGFGVLEDRSGRRKVYCGAESVLPRVAILDPELTVGLPAAATAATGVDALVHGVESLTSRGRNPVSELYATRAVELAAEWLPRAVADGSDRAARANMLLAAHLAGLALTRSGLGLVHGLAHAISLHCGAVHGLALSAVLAETVAFSLAADEPGYARVASAVGARDAYALPDVLDDLVDRVGVRRTVAELGCADAQRESLVATALADPVSANAPRSASAAELHGLLDRCW</sequence>